<dbReference type="InterPro" id="IPR016147">
    <property type="entry name" value="Pili_assmbl_chaperone_N"/>
</dbReference>
<organism evidence="2 3">
    <name type="scientific">Sphingobium algorifonticola</name>
    <dbReference type="NCBI Taxonomy" id="2008318"/>
    <lineage>
        <taxon>Bacteria</taxon>
        <taxon>Pseudomonadati</taxon>
        <taxon>Pseudomonadota</taxon>
        <taxon>Alphaproteobacteria</taxon>
        <taxon>Sphingomonadales</taxon>
        <taxon>Sphingomonadaceae</taxon>
        <taxon>Sphingobium</taxon>
    </lineage>
</organism>
<dbReference type="InterPro" id="IPR013783">
    <property type="entry name" value="Ig-like_fold"/>
</dbReference>
<gene>
    <name evidence="2" type="ORF">ENE74_06340</name>
</gene>
<dbReference type="PANTHER" id="PTHR30251">
    <property type="entry name" value="PILUS ASSEMBLY CHAPERONE"/>
    <property type="match status" value="1"/>
</dbReference>
<dbReference type="OrthoDB" id="369595at2"/>
<keyword evidence="3" id="KW-1185">Reference proteome</keyword>
<dbReference type="SUPFAM" id="SSF49354">
    <property type="entry name" value="PapD-like"/>
    <property type="match status" value="1"/>
</dbReference>
<protein>
    <submittedName>
        <fullName evidence="2">Molecular chaperone</fullName>
    </submittedName>
</protein>
<dbReference type="Gene3D" id="2.60.40.10">
    <property type="entry name" value="Immunoglobulins"/>
    <property type="match status" value="1"/>
</dbReference>
<reference evidence="2 3" key="1">
    <citation type="submission" date="2019-01" db="EMBL/GenBank/DDBJ databases">
        <authorList>
            <person name="Chen W.-M."/>
        </authorList>
    </citation>
    <scope>NUCLEOTIDE SEQUENCE [LARGE SCALE GENOMIC DNA]</scope>
    <source>
        <strain evidence="2 3">TLA-22</strain>
    </source>
</reference>
<dbReference type="Proteomes" id="UP000282977">
    <property type="component" value="Unassembled WGS sequence"/>
</dbReference>
<evidence type="ECO:0000259" key="1">
    <source>
        <dbReference type="Pfam" id="PF00345"/>
    </source>
</evidence>
<dbReference type="GO" id="GO:0071555">
    <property type="term" value="P:cell wall organization"/>
    <property type="evidence" value="ECO:0007669"/>
    <property type="project" value="InterPro"/>
</dbReference>
<dbReference type="GO" id="GO:0030288">
    <property type="term" value="C:outer membrane-bounded periplasmic space"/>
    <property type="evidence" value="ECO:0007669"/>
    <property type="project" value="InterPro"/>
</dbReference>
<name>A0A437J8Q0_9SPHN</name>
<dbReference type="RefSeq" id="WP_127689972.1">
    <property type="nucleotide sequence ID" value="NZ_RZUL01000002.1"/>
</dbReference>
<evidence type="ECO:0000313" key="3">
    <source>
        <dbReference type="Proteomes" id="UP000282977"/>
    </source>
</evidence>
<dbReference type="EMBL" id="RZUL01000002">
    <property type="protein sequence ID" value="RVT41879.1"/>
    <property type="molecule type" value="Genomic_DNA"/>
</dbReference>
<comment type="caution">
    <text evidence="2">The sequence shown here is derived from an EMBL/GenBank/DDBJ whole genome shotgun (WGS) entry which is preliminary data.</text>
</comment>
<accession>A0A437J8Q0</accession>
<dbReference type="InterPro" id="IPR008962">
    <property type="entry name" value="PapD-like_sf"/>
</dbReference>
<dbReference type="InterPro" id="IPR050643">
    <property type="entry name" value="Periplasmic_pilus_chap"/>
</dbReference>
<feature type="domain" description="Pili assembly chaperone N-terminal" evidence="1">
    <location>
        <begin position="28"/>
        <end position="146"/>
    </location>
</feature>
<proteinExistence type="predicted"/>
<sequence length="227" mass="23942">MSRVLSPMVCGCALTLGLAHPARVGAQGLAVTPTLIEIPAGRSSAAIEVRNREANAVAVQLSAFSWSQPGGLDVLMDDPQLLVSPAIATIAPGGVQTFRIIVPRGARPIERSWRIILDQLPRPQPVSPPLSVRLRLSIPIFAAPDGKAAPDIRWHTADGVMIARNTGNRRIRFGALAIDGVPLAAGSSPYLLPGAERHWMVGPRRPVRLAAQTDSGAIHAMLAPSAP</sequence>
<evidence type="ECO:0000313" key="2">
    <source>
        <dbReference type="EMBL" id="RVT41879.1"/>
    </source>
</evidence>
<dbReference type="AlphaFoldDB" id="A0A437J8Q0"/>
<dbReference type="PANTHER" id="PTHR30251:SF4">
    <property type="entry name" value="SLR1668 PROTEIN"/>
    <property type="match status" value="1"/>
</dbReference>
<dbReference type="Pfam" id="PF00345">
    <property type="entry name" value="PapD_N"/>
    <property type="match status" value="1"/>
</dbReference>